<dbReference type="InterPro" id="IPR029058">
    <property type="entry name" value="AB_hydrolase_fold"/>
</dbReference>
<proteinExistence type="predicted"/>
<dbReference type="Gene3D" id="3.40.50.1820">
    <property type="entry name" value="alpha/beta hydrolase"/>
    <property type="match status" value="1"/>
</dbReference>
<evidence type="ECO:0008006" key="2">
    <source>
        <dbReference type="Google" id="ProtNLM"/>
    </source>
</evidence>
<reference evidence="1" key="1">
    <citation type="journal article" date="2014" name="Front. Microbiol.">
        <title>High frequency of phylogenetically diverse reductive dehalogenase-homologous genes in deep subseafloor sedimentary metagenomes.</title>
        <authorList>
            <person name="Kawai M."/>
            <person name="Futagami T."/>
            <person name="Toyoda A."/>
            <person name="Takaki Y."/>
            <person name="Nishi S."/>
            <person name="Hori S."/>
            <person name="Arai W."/>
            <person name="Tsubouchi T."/>
            <person name="Morono Y."/>
            <person name="Uchiyama I."/>
            <person name="Ito T."/>
            <person name="Fujiyama A."/>
            <person name="Inagaki F."/>
            <person name="Takami H."/>
        </authorList>
    </citation>
    <scope>NUCLEOTIDE SEQUENCE</scope>
    <source>
        <strain evidence="1">Expedition CK06-06</strain>
    </source>
</reference>
<protein>
    <recommendedName>
        <fullName evidence="2">Serine aminopeptidase S33 domain-containing protein</fullName>
    </recommendedName>
</protein>
<feature type="non-terminal residue" evidence="1">
    <location>
        <position position="51"/>
    </location>
</feature>
<accession>X1JBA0</accession>
<dbReference type="EMBL" id="BARU01045298">
    <property type="protein sequence ID" value="GAH91951.1"/>
    <property type="molecule type" value="Genomic_DNA"/>
</dbReference>
<organism evidence="1">
    <name type="scientific">marine sediment metagenome</name>
    <dbReference type="NCBI Taxonomy" id="412755"/>
    <lineage>
        <taxon>unclassified sequences</taxon>
        <taxon>metagenomes</taxon>
        <taxon>ecological metagenomes</taxon>
    </lineage>
</organism>
<name>X1JBA0_9ZZZZ</name>
<gene>
    <name evidence="1" type="ORF">S03H2_68791</name>
</gene>
<sequence length="51" mass="6166">MIIGEKELFEDLKTKDKEFIIYENAKHEIYTEIKEIKMKAFNDVTQWITSL</sequence>
<evidence type="ECO:0000313" key="1">
    <source>
        <dbReference type="EMBL" id="GAH91951.1"/>
    </source>
</evidence>
<dbReference type="AlphaFoldDB" id="X1JBA0"/>
<comment type="caution">
    <text evidence="1">The sequence shown here is derived from an EMBL/GenBank/DDBJ whole genome shotgun (WGS) entry which is preliminary data.</text>
</comment>